<evidence type="ECO:0000313" key="2">
    <source>
        <dbReference type="Proteomes" id="UP001153148"/>
    </source>
</evidence>
<dbReference type="SUPFAM" id="SSF64484">
    <property type="entry name" value="beta and beta-prime subunits of DNA dependent RNA-polymerase"/>
    <property type="match status" value="1"/>
</dbReference>
<comment type="caution">
    <text evidence="1">The sequence shown here is derived from an EMBL/GenBank/DDBJ whole genome shotgun (WGS) entry which is preliminary data.</text>
</comment>
<proteinExistence type="predicted"/>
<dbReference type="Proteomes" id="UP001153148">
    <property type="component" value="Unassembled WGS sequence"/>
</dbReference>
<organism evidence="1 2">
    <name type="scientific">Timema podura</name>
    <name type="common">Walking stick</name>
    <dbReference type="NCBI Taxonomy" id="61482"/>
    <lineage>
        <taxon>Eukaryota</taxon>
        <taxon>Metazoa</taxon>
        <taxon>Ecdysozoa</taxon>
        <taxon>Arthropoda</taxon>
        <taxon>Hexapoda</taxon>
        <taxon>Insecta</taxon>
        <taxon>Pterygota</taxon>
        <taxon>Neoptera</taxon>
        <taxon>Polyneoptera</taxon>
        <taxon>Phasmatodea</taxon>
        <taxon>Timematodea</taxon>
        <taxon>Timematoidea</taxon>
        <taxon>Timematidae</taxon>
        <taxon>Timema</taxon>
    </lineage>
</organism>
<protein>
    <submittedName>
        <fullName evidence="1">Uncharacterized protein</fullName>
    </submittedName>
</protein>
<gene>
    <name evidence="1" type="ORF">TPAB3V08_LOCUS1123</name>
</gene>
<reference evidence="1" key="1">
    <citation type="submission" date="2021-03" db="EMBL/GenBank/DDBJ databases">
        <authorList>
            <person name="Tran Van P."/>
        </authorList>
    </citation>
    <scope>NUCLEOTIDE SEQUENCE</scope>
</reference>
<accession>A0ABN7NKS6</accession>
<evidence type="ECO:0000313" key="1">
    <source>
        <dbReference type="EMBL" id="CAG2054084.1"/>
    </source>
</evidence>
<sequence>MNIGLPATAVQRGVKSCSKVLLPDKERKLYRLKAMNPALPYLSKKALRKQILDKSKKVNTCPYCREANGVVKKCGLLKIVHEKFRHKKSSDPIVMEKIGIFP</sequence>
<dbReference type="EMBL" id="CAJPIN010000964">
    <property type="protein sequence ID" value="CAG2054084.1"/>
    <property type="molecule type" value="Genomic_DNA"/>
</dbReference>
<name>A0ABN7NKS6_TIMPD</name>
<keyword evidence="2" id="KW-1185">Reference proteome</keyword>